<feature type="domain" description="SMC hinge" evidence="1">
    <location>
        <begin position="22"/>
        <end position="129"/>
    </location>
</feature>
<evidence type="ECO:0000259" key="1">
    <source>
        <dbReference type="SMART" id="SM00968"/>
    </source>
</evidence>
<evidence type="ECO:0000313" key="3">
    <source>
        <dbReference type="Proteomes" id="UP000266673"/>
    </source>
</evidence>
<dbReference type="GO" id="GO:0005694">
    <property type="term" value="C:chromosome"/>
    <property type="evidence" value="ECO:0007669"/>
    <property type="project" value="InterPro"/>
</dbReference>
<dbReference type="EMBL" id="QKWP01001210">
    <property type="protein sequence ID" value="RIB10792.1"/>
    <property type="molecule type" value="Genomic_DNA"/>
</dbReference>
<proteinExistence type="predicted"/>
<dbReference type="GO" id="GO:0005524">
    <property type="term" value="F:ATP binding"/>
    <property type="evidence" value="ECO:0007669"/>
    <property type="project" value="InterPro"/>
</dbReference>
<evidence type="ECO:0000313" key="2">
    <source>
        <dbReference type="EMBL" id="RIB10792.1"/>
    </source>
</evidence>
<name>A0A397UKK1_9GLOM</name>
<dbReference type="SMART" id="SM00968">
    <property type="entry name" value="SMC_hinge"/>
    <property type="match status" value="1"/>
</dbReference>
<protein>
    <submittedName>
        <fullName evidence="2">SMCs flexible hinge</fullName>
    </submittedName>
</protein>
<dbReference type="GO" id="GO:0051276">
    <property type="term" value="P:chromosome organization"/>
    <property type="evidence" value="ECO:0007669"/>
    <property type="project" value="InterPro"/>
</dbReference>
<dbReference type="Pfam" id="PF06470">
    <property type="entry name" value="SMC_hinge"/>
    <property type="match status" value="1"/>
</dbReference>
<gene>
    <name evidence="2" type="ORF">C2G38_161641</name>
</gene>
<dbReference type="InterPro" id="IPR036277">
    <property type="entry name" value="SMC_hinge_sf"/>
</dbReference>
<dbReference type="OrthoDB" id="5575062at2759"/>
<keyword evidence="3" id="KW-1185">Reference proteome</keyword>
<comment type="caution">
    <text evidence="2">The sequence shown here is derived from an EMBL/GenBank/DDBJ whole genome shotgun (WGS) entry which is preliminary data.</text>
</comment>
<dbReference type="GO" id="GO:0007059">
    <property type="term" value="P:chromosome segregation"/>
    <property type="evidence" value="ECO:0007669"/>
    <property type="project" value="UniProtKB-ARBA"/>
</dbReference>
<sequence length="138" mass="15846">MDKKTNNGLNSVKRITEQFRINGVYGPLYELFECTNNSMWTAVEVTAGQSLFHVVVDTDDTATRILEALNREQNGRVTFMPLNRLRTKDYDYPESEDFLPMVNVVEFDKTYTKAIVQVTKSIEKVHLLVDIMMFVAGD</sequence>
<dbReference type="SUPFAM" id="SSF75553">
    <property type="entry name" value="Smc hinge domain"/>
    <property type="match status" value="1"/>
</dbReference>
<reference evidence="2 3" key="1">
    <citation type="submission" date="2018-06" db="EMBL/GenBank/DDBJ databases">
        <title>Comparative genomics reveals the genomic features of Rhizophagus irregularis, R. cerebriforme, R. diaphanum and Gigaspora rosea, and their symbiotic lifestyle signature.</title>
        <authorList>
            <person name="Morin E."/>
            <person name="San Clemente H."/>
            <person name="Chen E.C.H."/>
            <person name="De La Providencia I."/>
            <person name="Hainaut M."/>
            <person name="Kuo A."/>
            <person name="Kohler A."/>
            <person name="Murat C."/>
            <person name="Tang N."/>
            <person name="Roy S."/>
            <person name="Loubradou J."/>
            <person name="Henrissat B."/>
            <person name="Grigoriev I.V."/>
            <person name="Corradi N."/>
            <person name="Roux C."/>
            <person name="Martin F.M."/>
        </authorList>
    </citation>
    <scope>NUCLEOTIDE SEQUENCE [LARGE SCALE GENOMIC DNA]</scope>
    <source>
        <strain evidence="2 3">DAOM 194757</strain>
    </source>
</reference>
<dbReference type="STRING" id="44941.A0A397UKK1"/>
<dbReference type="Proteomes" id="UP000266673">
    <property type="component" value="Unassembled WGS sequence"/>
</dbReference>
<dbReference type="Gene3D" id="1.20.1060.20">
    <property type="match status" value="1"/>
</dbReference>
<organism evidence="2 3">
    <name type="scientific">Gigaspora rosea</name>
    <dbReference type="NCBI Taxonomy" id="44941"/>
    <lineage>
        <taxon>Eukaryota</taxon>
        <taxon>Fungi</taxon>
        <taxon>Fungi incertae sedis</taxon>
        <taxon>Mucoromycota</taxon>
        <taxon>Glomeromycotina</taxon>
        <taxon>Glomeromycetes</taxon>
        <taxon>Diversisporales</taxon>
        <taxon>Gigasporaceae</taxon>
        <taxon>Gigaspora</taxon>
    </lineage>
</organism>
<dbReference type="InterPro" id="IPR010935">
    <property type="entry name" value="SMC_hinge"/>
</dbReference>
<dbReference type="PANTHER" id="PTHR43977">
    <property type="entry name" value="STRUCTURAL MAINTENANCE OF CHROMOSOMES PROTEIN 3"/>
    <property type="match status" value="1"/>
</dbReference>
<dbReference type="AlphaFoldDB" id="A0A397UKK1"/>
<accession>A0A397UKK1</accession>